<accession>A0ABV5YE75</accession>
<keyword evidence="3" id="KW-1185">Reference proteome</keyword>
<evidence type="ECO:0000313" key="2">
    <source>
        <dbReference type="EMBL" id="MFB9832861.1"/>
    </source>
</evidence>
<dbReference type="PANTHER" id="PTHR43441:SF10">
    <property type="entry name" value="ACETYLTRANSFERASE"/>
    <property type="match status" value="1"/>
</dbReference>
<protein>
    <submittedName>
        <fullName evidence="2">GNAT family N-acetyltransferase</fullName>
        <ecNumber evidence="2">2.3.-.-</ecNumber>
    </submittedName>
</protein>
<organism evidence="2 3">
    <name type="scientific">Actinoallomurus acaciae</name>
    <dbReference type="NCBI Taxonomy" id="502577"/>
    <lineage>
        <taxon>Bacteria</taxon>
        <taxon>Bacillati</taxon>
        <taxon>Actinomycetota</taxon>
        <taxon>Actinomycetes</taxon>
        <taxon>Streptosporangiales</taxon>
        <taxon>Thermomonosporaceae</taxon>
        <taxon>Actinoallomurus</taxon>
    </lineage>
</organism>
<dbReference type="InterPro" id="IPR016181">
    <property type="entry name" value="Acyl_CoA_acyltransferase"/>
</dbReference>
<comment type="caution">
    <text evidence="2">The sequence shown here is derived from an EMBL/GenBank/DDBJ whole genome shotgun (WGS) entry which is preliminary data.</text>
</comment>
<dbReference type="InterPro" id="IPR051908">
    <property type="entry name" value="Ribosomal_N-acetyltransferase"/>
</dbReference>
<feature type="domain" description="N-acetyltransferase" evidence="1">
    <location>
        <begin position="3"/>
        <end position="166"/>
    </location>
</feature>
<dbReference type="SUPFAM" id="SSF55729">
    <property type="entry name" value="Acyl-CoA N-acyltransferases (Nat)"/>
    <property type="match status" value="1"/>
</dbReference>
<dbReference type="EC" id="2.3.-.-" evidence="2"/>
<dbReference type="Gene3D" id="3.40.630.30">
    <property type="match status" value="1"/>
</dbReference>
<dbReference type="GO" id="GO:0016746">
    <property type="term" value="F:acyltransferase activity"/>
    <property type="evidence" value="ECO:0007669"/>
    <property type="project" value="UniProtKB-KW"/>
</dbReference>
<dbReference type="RefSeq" id="WP_378199368.1">
    <property type="nucleotide sequence ID" value="NZ_JBHLZP010000064.1"/>
</dbReference>
<dbReference type="PROSITE" id="PS51186">
    <property type="entry name" value="GNAT"/>
    <property type="match status" value="1"/>
</dbReference>
<keyword evidence="2" id="KW-0808">Transferase</keyword>
<sequence>MGLHLREWADDDLPVMVGLFDDPQFYQWTPLASPFDLSAAQAYLSRAREQRDAGRVVQLAVTTDGHAAMGEVLLIHREEGGRHAAEIAYGIGAEYRRRRLAARAVELLTRYAHDTLAFDRVILRIDPGNTASEAVARTTGFHLTDEEPVVRERPNGRSVRLRTWAYRSEK</sequence>
<dbReference type="Proteomes" id="UP001589627">
    <property type="component" value="Unassembled WGS sequence"/>
</dbReference>
<evidence type="ECO:0000313" key="3">
    <source>
        <dbReference type="Proteomes" id="UP001589627"/>
    </source>
</evidence>
<evidence type="ECO:0000259" key="1">
    <source>
        <dbReference type="PROSITE" id="PS51186"/>
    </source>
</evidence>
<name>A0ABV5YE75_9ACTN</name>
<dbReference type="EMBL" id="JBHLZP010000064">
    <property type="protein sequence ID" value="MFB9832861.1"/>
    <property type="molecule type" value="Genomic_DNA"/>
</dbReference>
<dbReference type="InterPro" id="IPR000182">
    <property type="entry name" value="GNAT_dom"/>
</dbReference>
<keyword evidence="2" id="KW-0012">Acyltransferase</keyword>
<dbReference type="PANTHER" id="PTHR43441">
    <property type="entry name" value="RIBOSOMAL-PROTEIN-SERINE ACETYLTRANSFERASE"/>
    <property type="match status" value="1"/>
</dbReference>
<dbReference type="Pfam" id="PF13302">
    <property type="entry name" value="Acetyltransf_3"/>
    <property type="match status" value="1"/>
</dbReference>
<proteinExistence type="predicted"/>
<reference evidence="2 3" key="1">
    <citation type="submission" date="2024-09" db="EMBL/GenBank/DDBJ databases">
        <authorList>
            <person name="Sun Q."/>
            <person name="Mori K."/>
        </authorList>
    </citation>
    <scope>NUCLEOTIDE SEQUENCE [LARGE SCALE GENOMIC DNA]</scope>
    <source>
        <strain evidence="2 3">TBRC 0563</strain>
    </source>
</reference>
<gene>
    <name evidence="2" type="ORF">ACFFNX_11770</name>
</gene>